<proteinExistence type="predicted"/>
<keyword evidence="2" id="KW-1185">Reference proteome</keyword>
<comment type="caution">
    <text evidence="1">The sequence shown here is derived from an EMBL/GenBank/DDBJ whole genome shotgun (WGS) entry which is preliminary data.</text>
</comment>
<dbReference type="EMBL" id="MU266369">
    <property type="protein sequence ID" value="KAH7927262.1"/>
    <property type="molecule type" value="Genomic_DNA"/>
</dbReference>
<evidence type="ECO:0000313" key="1">
    <source>
        <dbReference type="EMBL" id="KAH7927262.1"/>
    </source>
</evidence>
<protein>
    <submittedName>
        <fullName evidence="1">Phosphatases II</fullName>
    </submittedName>
</protein>
<sequence>MNLPATPLPLWLRDRDIRNAYKTLGIREQARDKARHISLQQANSSRAFRAAPSVAPTSDLTSHYSILAGYHPDHYYANRYGDIAPYDRTRVIVGGAGGTKGDEGRYFNASWVRELFGGKLWIATQAPLPSTAHAFLSVIAQPAARLPPDIHPPSGNASGRVRTVVQLTQNFESGRQKAHAYFPSVPGQSIVTQPEPGCFAPPLKVTLLESRTIGASRCLQSKVSVVPTSSPNGQHLEPVVFTHMLYGAWPDHGVPQPEDEASLLSFLRLVDCVNKDTSTDRDPDPPIMVNCSAGVGRTGSFIALSSLLRAYHLISNSTTPLLTTPTPPSPLPPSPLGSLPNDLRDDLIAQEIDALREQRPGMVQREEQIRLIYSILIQAFVGGGTQ</sequence>
<evidence type="ECO:0000313" key="2">
    <source>
        <dbReference type="Proteomes" id="UP000790709"/>
    </source>
</evidence>
<name>A0ACB8BP42_9AGAM</name>
<organism evidence="1 2">
    <name type="scientific">Leucogyrophana mollusca</name>
    <dbReference type="NCBI Taxonomy" id="85980"/>
    <lineage>
        <taxon>Eukaryota</taxon>
        <taxon>Fungi</taxon>
        <taxon>Dikarya</taxon>
        <taxon>Basidiomycota</taxon>
        <taxon>Agaricomycotina</taxon>
        <taxon>Agaricomycetes</taxon>
        <taxon>Agaricomycetidae</taxon>
        <taxon>Boletales</taxon>
        <taxon>Boletales incertae sedis</taxon>
        <taxon>Leucogyrophana</taxon>
    </lineage>
</organism>
<reference evidence="1" key="1">
    <citation type="journal article" date="2021" name="New Phytol.">
        <title>Evolutionary innovations through gain and loss of genes in the ectomycorrhizal Boletales.</title>
        <authorList>
            <person name="Wu G."/>
            <person name="Miyauchi S."/>
            <person name="Morin E."/>
            <person name="Kuo A."/>
            <person name="Drula E."/>
            <person name="Varga T."/>
            <person name="Kohler A."/>
            <person name="Feng B."/>
            <person name="Cao Y."/>
            <person name="Lipzen A."/>
            <person name="Daum C."/>
            <person name="Hundley H."/>
            <person name="Pangilinan J."/>
            <person name="Johnson J."/>
            <person name="Barry K."/>
            <person name="LaButti K."/>
            <person name="Ng V."/>
            <person name="Ahrendt S."/>
            <person name="Min B."/>
            <person name="Choi I.G."/>
            <person name="Park H."/>
            <person name="Plett J.M."/>
            <person name="Magnuson J."/>
            <person name="Spatafora J.W."/>
            <person name="Nagy L.G."/>
            <person name="Henrissat B."/>
            <person name="Grigoriev I.V."/>
            <person name="Yang Z.L."/>
            <person name="Xu J."/>
            <person name="Martin F.M."/>
        </authorList>
    </citation>
    <scope>NUCLEOTIDE SEQUENCE</scope>
    <source>
        <strain evidence="1">KUC20120723A-06</strain>
    </source>
</reference>
<dbReference type="Proteomes" id="UP000790709">
    <property type="component" value="Unassembled WGS sequence"/>
</dbReference>
<gene>
    <name evidence="1" type="ORF">BV22DRAFT_293321</name>
</gene>
<accession>A0ACB8BP42</accession>